<reference evidence="3" key="2">
    <citation type="submission" date="2018-08" db="UniProtKB">
        <authorList>
            <consortium name="EnsemblPlants"/>
        </authorList>
    </citation>
    <scope>IDENTIFICATION</scope>
    <source>
        <strain evidence="3">Yugu1</strain>
    </source>
</reference>
<reference evidence="4" key="1">
    <citation type="journal article" date="2012" name="Nat. Biotechnol.">
        <title>Reference genome sequence of the model plant Setaria.</title>
        <authorList>
            <person name="Bennetzen J.L."/>
            <person name="Schmutz J."/>
            <person name="Wang H."/>
            <person name="Percifield R."/>
            <person name="Hawkins J."/>
            <person name="Pontaroli A.C."/>
            <person name="Estep M."/>
            <person name="Feng L."/>
            <person name="Vaughn J.N."/>
            <person name="Grimwood J."/>
            <person name="Jenkins J."/>
            <person name="Barry K."/>
            <person name="Lindquist E."/>
            <person name="Hellsten U."/>
            <person name="Deshpande S."/>
            <person name="Wang X."/>
            <person name="Wu X."/>
            <person name="Mitros T."/>
            <person name="Triplett J."/>
            <person name="Yang X."/>
            <person name="Ye C.Y."/>
            <person name="Mauro-Herrera M."/>
            <person name="Wang L."/>
            <person name="Li P."/>
            <person name="Sharma M."/>
            <person name="Sharma R."/>
            <person name="Ronald P.C."/>
            <person name="Panaud O."/>
            <person name="Kellogg E.A."/>
            <person name="Brutnell T.P."/>
            <person name="Doust A.N."/>
            <person name="Tuskan G.A."/>
            <person name="Rokhsar D."/>
            <person name="Devos K.M."/>
        </authorList>
    </citation>
    <scope>NUCLEOTIDE SEQUENCE [LARGE SCALE GENOMIC DNA]</scope>
    <source>
        <strain evidence="4">cv. Yugu1</strain>
    </source>
</reference>
<evidence type="ECO:0000313" key="4">
    <source>
        <dbReference type="Proteomes" id="UP000004995"/>
    </source>
</evidence>
<feature type="transmembrane region" description="Helical" evidence="2">
    <location>
        <begin position="12"/>
        <end position="33"/>
    </location>
</feature>
<dbReference type="EMBL" id="AGNK02002827">
    <property type="status" value="NOT_ANNOTATED_CDS"/>
    <property type="molecule type" value="Genomic_DNA"/>
</dbReference>
<keyword evidence="2" id="KW-0812">Transmembrane</keyword>
<feature type="compositionally biased region" description="Low complexity" evidence="1">
    <location>
        <begin position="66"/>
        <end position="77"/>
    </location>
</feature>
<accession>K3XNT5</accession>
<dbReference type="HOGENOM" id="CLU_2531763_0_0_1"/>
<keyword evidence="2" id="KW-1133">Transmembrane helix</keyword>
<organism evidence="3 4">
    <name type="scientific">Setaria italica</name>
    <name type="common">Foxtail millet</name>
    <name type="synonym">Panicum italicum</name>
    <dbReference type="NCBI Taxonomy" id="4555"/>
    <lineage>
        <taxon>Eukaryota</taxon>
        <taxon>Viridiplantae</taxon>
        <taxon>Streptophyta</taxon>
        <taxon>Embryophyta</taxon>
        <taxon>Tracheophyta</taxon>
        <taxon>Spermatophyta</taxon>
        <taxon>Magnoliopsida</taxon>
        <taxon>Liliopsida</taxon>
        <taxon>Poales</taxon>
        <taxon>Poaceae</taxon>
        <taxon>PACMAD clade</taxon>
        <taxon>Panicoideae</taxon>
        <taxon>Panicodae</taxon>
        <taxon>Paniceae</taxon>
        <taxon>Cenchrinae</taxon>
        <taxon>Setaria</taxon>
    </lineage>
</organism>
<keyword evidence="2" id="KW-0472">Membrane</keyword>
<name>K3XNT5_SETIT</name>
<protein>
    <submittedName>
        <fullName evidence="3">Uncharacterized protein</fullName>
    </submittedName>
</protein>
<proteinExistence type="predicted"/>
<evidence type="ECO:0000313" key="3">
    <source>
        <dbReference type="EnsemblPlants" id="KQL04159"/>
    </source>
</evidence>
<dbReference type="Gramene" id="KQL04159">
    <property type="protein sequence ID" value="KQL04159"/>
    <property type="gene ID" value="SETIT_003558mg"/>
</dbReference>
<dbReference type="InParanoid" id="K3XNT5"/>
<dbReference type="AlphaFoldDB" id="K3XNT5"/>
<keyword evidence="4" id="KW-1185">Reference proteome</keyword>
<dbReference type="Proteomes" id="UP000004995">
    <property type="component" value="Unassembled WGS sequence"/>
</dbReference>
<sequence length="84" mass="9034">MACEKKSVSNFTVRVGLVLFAGCILALISLGTMFRHNAVPLQTLSLLFSVGSASSVMWGEERIGSHRSGMSSMSDSDAIQRKIL</sequence>
<feature type="region of interest" description="Disordered" evidence="1">
    <location>
        <begin position="65"/>
        <end position="84"/>
    </location>
</feature>
<evidence type="ECO:0000256" key="2">
    <source>
        <dbReference type="SAM" id="Phobius"/>
    </source>
</evidence>
<evidence type="ECO:0000256" key="1">
    <source>
        <dbReference type="SAM" id="MobiDB-lite"/>
    </source>
</evidence>
<dbReference type="EnsemblPlants" id="KQL04159">
    <property type="protein sequence ID" value="KQL04159"/>
    <property type="gene ID" value="SETIT_003558mg"/>
</dbReference>